<evidence type="ECO:0000313" key="3">
    <source>
        <dbReference type="Proteomes" id="UP000321514"/>
    </source>
</evidence>
<dbReference type="InterPro" id="IPR012349">
    <property type="entry name" value="Split_barrel_FMN-bd"/>
</dbReference>
<reference evidence="2 3" key="1">
    <citation type="submission" date="2019-07" db="EMBL/GenBank/DDBJ databases">
        <title>Whole genome shotgun sequence of Myxococcus fulvus NBRC 100333.</title>
        <authorList>
            <person name="Hosoyama A."/>
            <person name="Uohara A."/>
            <person name="Ohji S."/>
            <person name="Ichikawa N."/>
        </authorList>
    </citation>
    <scope>NUCLEOTIDE SEQUENCE [LARGE SCALE GENOMIC DNA]</scope>
    <source>
        <strain evidence="2 3">NBRC 100333</strain>
    </source>
</reference>
<proteinExistence type="predicted"/>
<dbReference type="PANTHER" id="PTHR42815:SF2">
    <property type="entry name" value="FAD-BINDING, PUTATIVE (AFU_ORTHOLOGUE AFUA_6G07600)-RELATED"/>
    <property type="match status" value="1"/>
</dbReference>
<protein>
    <recommendedName>
        <fullName evidence="1">Pyridoxamine 5'-phosphate oxidase N-terminal domain-containing protein</fullName>
    </recommendedName>
</protein>
<evidence type="ECO:0000259" key="1">
    <source>
        <dbReference type="Pfam" id="PF01243"/>
    </source>
</evidence>
<dbReference type="EMBL" id="BJXR01000025">
    <property type="protein sequence ID" value="GEN07418.1"/>
    <property type="molecule type" value="Genomic_DNA"/>
</dbReference>
<organism evidence="2 3">
    <name type="scientific">Myxococcus fulvus</name>
    <dbReference type="NCBI Taxonomy" id="33"/>
    <lineage>
        <taxon>Bacteria</taxon>
        <taxon>Pseudomonadati</taxon>
        <taxon>Myxococcota</taxon>
        <taxon>Myxococcia</taxon>
        <taxon>Myxococcales</taxon>
        <taxon>Cystobacterineae</taxon>
        <taxon>Myxococcaceae</taxon>
        <taxon>Myxococcus</taxon>
    </lineage>
</organism>
<name>A0A511T219_MYXFU</name>
<dbReference type="AlphaFoldDB" id="A0A511T219"/>
<dbReference type="PANTHER" id="PTHR42815">
    <property type="entry name" value="FAD-BINDING, PUTATIVE (AFU_ORTHOLOGUE AFUA_6G07600)-RELATED"/>
    <property type="match status" value="1"/>
</dbReference>
<dbReference type="SUPFAM" id="SSF50475">
    <property type="entry name" value="FMN-binding split barrel"/>
    <property type="match status" value="1"/>
</dbReference>
<evidence type="ECO:0000313" key="2">
    <source>
        <dbReference type="EMBL" id="GEN07418.1"/>
    </source>
</evidence>
<dbReference type="Proteomes" id="UP000321514">
    <property type="component" value="Unassembled WGS sequence"/>
</dbReference>
<comment type="caution">
    <text evidence="2">The sequence shown here is derived from an EMBL/GenBank/DDBJ whole genome shotgun (WGS) entry which is preliminary data.</text>
</comment>
<gene>
    <name evidence="2" type="ORF">MFU01_24550</name>
</gene>
<dbReference type="STRING" id="1334629.MFUL124B02_03745"/>
<sequence>MLRPMAQVQTVEALEGVVGSRPLGVMLKSLDSLDDHCVKLLACSSFAVLGYVDVDGQGRATAAGGPLGFARVVDATHLELRLDAPIPLNPTVGCGLLFFIPGLGETLRVNGHATLEGHTLRVTVEEAFVHCAKAIIRSGLWKSPKSTASDTRAAGTWGGDPEVHDWLSRTPFVALASWDAQGLADVSPKGDPTGFLRLDGARVAVPDRPGNRRTDTFHNVLEQSRVALLALIPGETRFLEVSGVASLSTEPSLLASMTVEGKVPKMALLLESHAARLHTSQAIVDAGLWDTARHVPASQLPKMSDVFIDHVRRSPQKGAAAATLRALASKKMMSWALDHDYRKNLY</sequence>
<dbReference type="InterPro" id="IPR011576">
    <property type="entry name" value="Pyridox_Oxase_N"/>
</dbReference>
<dbReference type="Gene3D" id="2.30.110.10">
    <property type="entry name" value="Electron Transport, Fmn-binding Protein, Chain A"/>
    <property type="match status" value="1"/>
</dbReference>
<accession>A0A511T219</accession>
<dbReference type="Pfam" id="PF01243">
    <property type="entry name" value="PNPOx_N"/>
    <property type="match status" value="1"/>
</dbReference>
<feature type="domain" description="Pyridoxamine 5'-phosphate oxidase N-terminal" evidence="1">
    <location>
        <begin position="161"/>
        <end position="257"/>
    </location>
</feature>